<dbReference type="EMBL" id="UOFT01000059">
    <property type="protein sequence ID" value="VAW97560.1"/>
    <property type="molecule type" value="Genomic_DNA"/>
</dbReference>
<name>A0A3B1A7N5_9ZZZZ</name>
<dbReference type="InterPro" id="IPR036890">
    <property type="entry name" value="HATPase_C_sf"/>
</dbReference>
<proteinExistence type="predicted"/>
<dbReference type="Gene3D" id="3.30.565.10">
    <property type="entry name" value="Histidine kinase-like ATPase, C-terminal domain"/>
    <property type="match status" value="1"/>
</dbReference>
<dbReference type="AlphaFoldDB" id="A0A3B1A7N5"/>
<protein>
    <recommendedName>
        <fullName evidence="2">Response regulatory domain-containing protein</fullName>
    </recommendedName>
</protein>
<organism evidence="3">
    <name type="scientific">hydrothermal vent metagenome</name>
    <dbReference type="NCBI Taxonomy" id="652676"/>
    <lineage>
        <taxon>unclassified sequences</taxon>
        <taxon>metagenomes</taxon>
        <taxon>ecological metagenomes</taxon>
    </lineage>
</organism>
<dbReference type="SMART" id="SM00448">
    <property type="entry name" value="REC"/>
    <property type="match status" value="1"/>
</dbReference>
<dbReference type="GO" id="GO:0000160">
    <property type="term" value="P:phosphorelay signal transduction system"/>
    <property type="evidence" value="ECO:0007669"/>
    <property type="project" value="InterPro"/>
</dbReference>
<dbReference type="Gene3D" id="3.40.50.2300">
    <property type="match status" value="1"/>
</dbReference>
<accession>A0A3B1A7N5</accession>
<dbReference type="PANTHER" id="PTHR44591:SF3">
    <property type="entry name" value="RESPONSE REGULATORY DOMAIN-CONTAINING PROTEIN"/>
    <property type="match status" value="1"/>
</dbReference>
<dbReference type="InterPro" id="IPR011006">
    <property type="entry name" value="CheY-like_superfamily"/>
</dbReference>
<evidence type="ECO:0000259" key="2">
    <source>
        <dbReference type="PROSITE" id="PS50110"/>
    </source>
</evidence>
<dbReference type="InterPro" id="IPR050595">
    <property type="entry name" value="Bact_response_regulator"/>
</dbReference>
<dbReference type="CDD" id="cd16936">
    <property type="entry name" value="HATPase_RsbW-like"/>
    <property type="match status" value="1"/>
</dbReference>
<evidence type="ECO:0000313" key="3">
    <source>
        <dbReference type="EMBL" id="VAW97560.1"/>
    </source>
</evidence>
<dbReference type="Pfam" id="PF00072">
    <property type="entry name" value="Response_reg"/>
    <property type="match status" value="1"/>
</dbReference>
<gene>
    <name evidence="3" type="ORF">MNBD_GAMMA23-1073</name>
</gene>
<feature type="domain" description="Response regulatory" evidence="2">
    <location>
        <begin position="6"/>
        <end position="127"/>
    </location>
</feature>
<dbReference type="PANTHER" id="PTHR44591">
    <property type="entry name" value="STRESS RESPONSE REGULATOR PROTEIN 1"/>
    <property type="match status" value="1"/>
</dbReference>
<dbReference type="CDD" id="cd17574">
    <property type="entry name" value="REC_OmpR"/>
    <property type="match status" value="1"/>
</dbReference>
<dbReference type="SUPFAM" id="SSF52172">
    <property type="entry name" value="CheY-like"/>
    <property type="match status" value="1"/>
</dbReference>
<dbReference type="PROSITE" id="PS50110">
    <property type="entry name" value="RESPONSE_REGULATORY"/>
    <property type="match status" value="1"/>
</dbReference>
<dbReference type="InterPro" id="IPR001789">
    <property type="entry name" value="Sig_transdc_resp-reg_receiver"/>
</dbReference>
<sequence>MNGNTRFLVADDEELNLDIISEYLSLMSEAYEVETAKDGQIAWQMINDNATDYYDIVILDNMMPHLSGLDILKNMQAQANLKHIPVVLQSARARKEDVVEGIEAGAFYYLTKPFNEEQFSNVIRNCYRNLHIYKDLQKVLQGNASSMHLLEEATFNFRTIDDVHSIATLVASACPSSERSLTGLFELMLNAVEHGNLGIGYEVKSELNHKGVWADEVNRRQRLDSNCKKTAQVHFKRKKDHIEITISDDGKGFDWQAYMDFDVQRLLDSHGRGIAIANNISFDHLEFNTSGNEVCAHLEVAKK</sequence>
<reference evidence="3" key="1">
    <citation type="submission" date="2018-06" db="EMBL/GenBank/DDBJ databases">
        <authorList>
            <person name="Zhirakovskaya E."/>
        </authorList>
    </citation>
    <scope>NUCLEOTIDE SEQUENCE</scope>
</reference>
<keyword evidence="1" id="KW-0597">Phosphoprotein</keyword>
<dbReference type="SUPFAM" id="SSF55874">
    <property type="entry name" value="ATPase domain of HSP90 chaperone/DNA topoisomerase II/histidine kinase"/>
    <property type="match status" value="1"/>
</dbReference>
<evidence type="ECO:0000256" key="1">
    <source>
        <dbReference type="ARBA" id="ARBA00022553"/>
    </source>
</evidence>